<comment type="caution">
    <text evidence="1">The sequence shown here is derived from an EMBL/GenBank/DDBJ whole genome shotgun (WGS) entry which is preliminary data.</text>
</comment>
<evidence type="ECO:0000313" key="1">
    <source>
        <dbReference type="EMBL" id="GET13148.1"/>
    </source>
</evidence>
<accession>A0A6F9Y6U8</accession>
<sequence>MMEAAFKFNDIKNSSELAANLVNYYIIYDGDTVSESSQRIAADTNIGLISWKNKESLIILS</sequence>
<protein>
    <submittedName>
        <fullName evidence="1">Uncharacterized protein</fullName>
    </submittedName>
</protein>
<proteinExistence type="predicted"/>
<dbReference type="EMBL" id="BLAP01000065">
    <property type="protein sequence ID" value="GET13148.1"/>
    <property type="molecule type" value="Genomic_DNA"/>
</dbReference>
<gene>
    <name evidence="1" type="ORF">SN811_16480</name>
</gene>
<dbReference type="RefSeq" id="WP_204783951.1">
    <property type="nucleotide sequence ID" value="NZ_BLAP01000065.1"/>
</dbReference>
<reference evidence="1" key="1">
    <citation type="submission" date="2019-10" db="EMBL/GenBank/DDBJ databases">
        <title>Lactobacillus agilis SN811 Whole Genome Sequencing Project.</title>
        <authorList>
            <person name="Suzuki S."/>
            <person name="Endo A."/>
            <person name="Maeno S."/>
            <person name="Shiwa Y."/>
            <person name="Matsutani M."/>
            <person name="Kajikawa A."/>
        </authorList>
    </citation>
    <scope>NUCLEOTIDE SEQUENCE</scope>
    <source>
        <strain evidence="1">SN811</strain>
    </source>
</reference>
<organism evidence="1">
    <name type="scientific">Ligilactobacillus agilis</name>
    <dbReference type="NCBI Taxonomy" id="1601"/>
    <lineage>
        <taxon>Bacteria</taxon>
        <taxon>Bacillati</taxon>
        <taxon>Bacillota</taxon>
        <taxon>Bacilli</taxon>
        <taxon>Lactobacillales</taxon>
        <taxon>Lactobacillaceae</taxon>
        <taxon>Ligilactobacillus</taxon>
    </lineage>
</organism>
<dbReference type="Proteomes" id="UP000494160">
    <property type="component" value="Unassembled WGS sequence"/>
</dbReference>
<name>A0A6F9Y6U8_9LACO</name>
<dbReference type="AlphaFoldDB" id="A0A6F9Y6U8"/>